<evidence type="ECO:0008006" key="2">
    <source>
        <dbReference type="Google" id="ProtNLM"/>
    </source>
</evidence>
<evidence type="ECO:0000313" key="1">
    <source>
        <dbReference type="EMBL" id="JAI02711.1"/>
    </source>
</evidence>
<dbReference type="SUPFAM" id="SSF54695">
    <property type="entry name" value="POZ domain"/>
    <property type="match status" value="1"/>
</dbReference>
<proteinExistence type="predicted"/>
<dbReference type="EMBL" id="GBXM01005867">
    <property type="protein sequence ID" value="JAI02711.1"/>
    <property type="molecule type" value="Transcribed_RNA"/>
</dbReference>
<sequence>MVLYLKRVSIASAKRIFVTVFVCSFFFCLCPEHDDFLTVAQSLKKEFDSPETSDLKFCVDGKYIHVHKAILKIR</sequence>
<protein>
    <recommendedName>
        <fullName evidence="2">BTB domain-containing protein</fullName>
    </recommendedName>
</protein>
<name>A0A0E9XLJ2_ANGAN</name>
<organism evidence="1">
    <name type="scientific">Anguilla anguilla</name>
    <name type="common">European freshwater eel</name>
    <name type="synonym">Muraena anguilla</name>
    <dbReference type="NCBI Taxonomy" id="7936"/>
    <lineage>
        <taxon>Eukaryota</taxon>
        <taxon>Metazoa</taxon>
        <taxon>Chordata</taxon>
        <taxon>Craniata</taxon>
        <taxon>Vertebrata</taxon>
        <taxon>Euteleostomi</taxon>
        <taxon>Actinopterygii</taxon>
        <taxon>Neopterygii</taxon>
        <taxon>Teleostei</taxon>
        <taxon>Anguilliformes</taxon>
        <taxon>Anguillidae</taxon>
        <taxon>Anguilla</taxon>
    </lineage>
</organism>
<dbReference type="Gene3D" id="3.30.710.10">
    <property type="entry name" value="Potassium Channel Kv1.1, Chain A"/>
    <property type="match status" value="1"/>
</dbReference>
<reference evidence="1" key="1">
    <citation type="submission" date="2014-11" db="EMBL/GenBank/DDBJ databases">
        <authorList>
            <person name="Amaro Gonzalez C."/>
        </authorList>
    </citation>
    <scope>NUCLEOTIDE SEQUENCE</scope>
</reference>
<dbReference type="InterPro" id="IPR011333">
    <property type="entry name" value="SKP1/BTB/POZ_sf"/>
</dbReference>
<dbReference type="AlphaFoldDB" id="A0A0E9XLJ2"/>
<reference evidence="1" key="2">
    <citation type="journal article" date="2015" name="Fish Shellfish Immunol.">
        <title>Early steps in the European eel (Anguilla anguilla)-Vibrio vulnificus interaction in the gills: Role of the RtxA13 toxin.</title>
        <authorList>
            <person name="Callol A."/>
            <person name="Pajuelo D."/>
            <person name="Ebbesson L."/>
            <person name="Teles M."/>
            <person name="MacKenzie S."/>
            <person name="Amaro C."/>
        </authorList>
    </citation>
    <scope>NUCLEOTIDE SEQUENCE</scope>
</reference>
<accession>A0A0E9XLJ2</accession>